<keyword evidence="1" id="KW-1133">Transmembrane helix</keyword>
<proteinExistence type="predicted"/>
<accession>A0AAE9Y858</accession>
<feature type="transmembrane region" description="Helical" evidence="1">
    <location>
        <begin position="211"/>
        <end position="229"/>
    </location>
</feature>
<evidence type="ECO:0000313" key="3">
    <source>
        <dbReference type="EMBL" id="WCO68810.1"/>
    </source>
</evidence>
<feature type="transmembrane region" description="Helical" evidence="1">
    <location>
        <begin position="241"/>
        <end position="260"/>
    </location>
</feature>
<dbReference type="RefSeq" id="WP_272738325.1">
    <property type="nucleotide sequence ID" value="NZ_CP116942.1"/>
</dbReference>
<dbReference type="KEGG" id="ima:PO878_08735"/>
<reference evidence="3" key="1">
    <citation type="submission" date="2023-01" db="EMBL/GenBank/DDBJ databases">
        <title>The diversity of Class Acidimicrobiia in South China Sea sediment environments and the proposal of Iamia marina sp. nov., a novel species of the genus Iamia.</title>
        <authorList>
            <person name="He Y."/>
            <person name="Tian X."/>
        </authorList>
    </citation>
    <scope>NUCLEOTIDE SEQUENCE</scope>
    <source>
        <strain evidence="3">DSM 19957</strain>
    </source>
</reference>
<name>A0AAE9Y858_9ACTN</name>
<feature type="transmembrane region" description="Helical" evidence="1">
    <location>
        <begin position="179"/>
        <end position="199"/>
    </location>
</feature>
<protein>
    <submittedName>
        <fullName evidence="3">Uncharacterized protein</fullName>
    </submittedName>
</protein>
<dbReference type="EMBL" id="CP116942">
    <property type="protein sequence ID" value="WCO68810.1"/>
    <property type="molecule type" value="Genomic_DNA"/>
</dbReference>
<sequence length="316" mass="31478">MTTAVRALVAALAASLVTLVAVAGPAAAHNSRTAFLGTYGPYDVVASVRDVDDTDAPGVLLDLTLRTEEGRDPVEDARVEVTGSADGDTAGPVDVERYGNVYRATLPGGQVERWEVSVALDGPPGTIAFDESVPGPVVLHDGIGIGPSGGAAAGGWLAAAAVALVALPLLGLTRWGREVTLAAGVVLLASCATAAAQAWTRSADAAPARALALLAPLLAAGLLVAGLVLTARRRADGRVPVFTGAAGLAVLFGVVNRQVLTRGEVPMLLSPGVARASVAVALGVGGGLAMLAVVGSRGALRALVRPPEAAPARPAD</sequence>
<evidence type="ECO:0000256" key="2">
    <source>
        <dbReference type="SAM" id="SignalP"/>
    </source>
</evidence>
<gene>
    <name evidence="3" type="ORF">PO878_08735</name>
</gene>
<evidence type="ECO:0000313" key="4">
    <source>
        <dbReference type="Proteomes" id="UP001216390"/>
    </source>
</evidence>
<keyword evidence="1" id="KW-0812">Transmembrane</keyword>
<evidence type="ECO:0000256" key="1">
    <source>
        <dbReference type="SAM" id="Phobius"/>
    </source>
</evidence>
<organism evidence="3 4">
    <name type="scientific">Iamia majanohamensis</name>
    <dbReference type="NCBI Taxonomy" id="467976"/>
    <lineage>
        <taxon>Bacteria</taxon>
        <taxon>Bacillati</taxon>
        <taxon>Actinomycetota</taxon>
        <taxon>Acidimicrobiia</taxon>
        <taxon>Acidimicrobiales</taxon>
        <taxon>Iamiaceae</taxon>
        <taxon>Iamia</taxon>
    </lineage>
</organism>
<feature type="transmembrane region" description="Helical" evidence="1">
    <location>
        <begin position="272"/>
        <end position="295"/>
    </location>
</feature>
<feature type="signal peptide" evidence="2">
    <location>
        <begin position="1"/>
        <end position="23"/>
    </location>
</feature>
<dbReference type="AlphaFoldDB" id="A0AAE9Y858"/>
<keyword evidence="4" id="KW-1185">Reference proteome</keyword>
<feature type="chain" id="PRO_5042045840" evidence="2">
    <location>
        <begin position="24"/>
        <end position="316"/>
    </location>
</feature>
<keyword evidence="2" id="KW-0732">Signal</keyword>
<dbReference type="Proteomes" id="UP001216390">
    <property type="component" value="Chromosome"/>
</dbReference>
<feature type="transmembrane region" description="Helical" evidence="1">
    <location>
        <begin position="153"/>
        <end position="172"/>
    </location>
</feature>
<keyword evidence="1" id="KW-0472">Membrane</keyword>